<organism evidence="5 6">
    <name type="scientific">Trifolium medium</name>
    <dbReference type="NCBI Taxonomy" id="97028"/>
    <lineage>
        <taxon>Eukaryota</taxon>
        <taxon>Viridiplantae</taxon>
        <taxon>Streptophyta</taxon>
        <taxon>Embryophyta</taxon>
        <taxon>Tracheophyta</taxon>
        <taxon>Spermatophyta</taxon>
        <taxon>Magnoliopsida</taxon>
        <taxon>eudicotyledons</taxon>
        <taxon>Gunneridae</taxon>
        <taxon>Pentapetalae</taxon>
        <taxon>rosids</taxon>
        <taxon>fabids</taxon>
        <taxon>Fabales</taxon>
        <taxon>Fabaceae</taxon>
        <taxon>Papilionoideae</taxon>
        <taxon>50 kb inversion clade</taxon>
        <taxon>NPAAA clade</taxon>
        <taxon>Hologalegina</taxon>
        <taxon>IRL clade</taxon>
        <taxon>Trifolieae</taxon>
        <taxon>Trifolium</taxon>
    </lineage>
</organism>
<dbReference type="PROSITE" id="PS50297">
    <property type="entry name" value="ANK_REP_REGION"/>
    <property type="match status" value="1"/>
</dbReference>
<name>A0A392TMG2_9FABA</name>
<dbReference type="SUPFAM" id="SSF48403">
    <property type="entry name" value="Ankyrin repeat"/>
    <property type="match status" value="1"/>
</dbReference>
<dbReference type="GO" id="GO:0071356">
    <property type="term" value="P:cellular response to tumor necrosis factor"/>
    <property type="evidence" value="ECO:0007669"/>
    <property type="project" value="TreeGrafter"/>
</dbReference>
<dbReference type="PANTHER" id="PTHR46680">
    <property type="entry name" value="NF-KAPPA-B INHIBITOR ALPHA"/>
    <property type="match status" value="1"/>
</dbReference>
<proteinExistence type="predicted"/>
<dbReference type="PANTHER" id="PTHR46680:SF3">
    <property type="entry name" value="NF-KAPPA-B INHIBITOR CACTUS"/>
    <property type="match status" value="1"/>
</dbReference>
<comment type="subcellular location">
    <subcellularLocation>
        <location evidence="1">Cell membrane</location>
        <topology evidence="1">Peripheral membrane protein</topology>
        <orientation evidence="1">Cytoplasmic side</orientation>
    </subcellularLocation>
</comment>
<evidence type="ECO:0000313" key="6">
    <source>
        <dbReference type="Proteomes" id="UP000265520"/>
    </source>
</evidence>
<dbReference type="GO" id="GO:0051059">
    <property type="term" value="F:NF-kappaB binding"/>
    <property type="evidence" value="ECO:0007669"/>
    <property type="project" value="TreeGrafter"/>
</dbReference>
<dbReference type="InterPro" id="IPR002110">
    <property type="entry name" value="Ankyrin_rpt"/>
</dbReference>
<dbReference type="InterPro" id="IPR051070">
    <property type="entry name" value="NF-kappa-B_inhibitor"/>
</dbReference>
<feature type="non-terminal residue" evidence="5">
    <location>
        <position position="1"/>
    </location>
</feature>
<dbReference type="InterPro" id="IPR036770">
    <property type="entry name" value="Ankyrin_rpt-contain_sf"/>
</dbReference>
<dbReference type="AlphaFoldDB" id="A0A392TMG2"/>
<keyword evidence="2" id="KW-0677">Repeat</keyword>
<feature type="repeat" description="ANK" evidence="4">
    <location>
        <begin position="1"/>
        <end position="32"/>
    </location>
</feature>
<evidence type="ECO:0000256" key="3">
    <source>
        <dbReference type="ARBA" id="ARBA00023043"/>
    </source>
</evidence>
<dbReference type="Gene3D" id="1.25.40.20">
    <property type="entry name" value="Ankyrin repeat-containing domain"/>
    <property type="match status" value="1"/>
</dbReference>
<evidence type="ECO:0000313" key="5">
    <source>
        <dbReference type="EMBL" id="MCI62118.1"/>
    </source>
</evidence>
<accession>A0A392TMG2</accession>
<evidence type="ECO:0000256" key="2">
    <source>
        <dbReference type="ARBA" id="ARBA00022737"/>
    </source>
</evidence>
<protein>
    <submittedName>
        <fullName evidence="5">Serine/threonine-protein phosphatase 6 regulatory ankyrin repeat subunit C-like</fullName>
    </submittedName>
</protein>
<dbReference type="PROSITE" id="PS50088">
    <property type="entry name" value="ANK_REPEAT"/>
    <property type="match status" value="1"/>
</dbReference>
<sequence>GWTSLHVAAVTGRYEIMKKLVKMGALVTEKDSEGYTPFALAVQSDYGTGIALWMLNEGGGNELLTMEINSDDDKGDIPVLLAAIKGY</sequence>
<dbReference type="EMBL" id="LXQA010613118">
    <property type="protein sequence ID" value="MCI62118.1"/>
    <property type="molecule type" value="Genomic_DNA"/>
</dbReference>
<dbReference type="GO" id="GO:0005829">
    <property type="term" value="C:cytosol"/>
    <property type="evidence" value="ECO:0007669"/>
    <property type="project" value="TreeGrafter"/>
</dbReference>
<comment type="caution">
    <text evidence="5">The sequence shown here is derived from an EMBL/GenBank/DDBJ whole genome shotgun (WGS) entry which is preliminary data.</text>
</comment>
<dbReference type="Pfam" id="PF00023">
    <property type="entry name" value="Ank"/>
    <property type="match status" value="1"/>
</dbReference>
<reference evidence="5 6" key="1">
    <citation type="journal article" date="2018" name="Front. Plant Sci.">
        <title>Red Clover (Trifolium pratense) and Zigzag Clover (T. medium) - A Picture of Genomic Similarities and Differences.</title>
        <authorList>
            <person name="Dluhosova J."/>
            <person name="Istvanek J."/>
            <person name="Nedelnik J."/>
            <person name="Repkova J."/>
        </authorList>
    </citation>
    <scope>NUCLEOTIDE SEQUENCE [LARGE SCALE GENOMIC DNA]</scope>
    <source>
        <strain evidence="6">cv. 10/8</strain>
        <tissue evidence="5">Leaf</tissue>
    </source>
</reference>
<dbReference type="GO" id="GO:0005886">
    <property type="term" value="C:plasma membrane"/>
    <property type="evidence" value="ECO:0007669"/>
    <property type="project" value="UniProtKB-SubCell"/>
</dbReference>
<evidence type="ECO:0000256" key="4">
    <source>
        <dbReference type="PROSITE-ProRule" id="PRU00023"/>
    </source>
</evidence>
<feature type="non-terminal residue" evidence="5">
    <location>
        <position position="87"/>
    </location>
</feature>
<dbReference type="Proteomes" id="UP000265520">
    <property type="component" value="Unassembled WGS sequence"/>
</dbReference>
<keyword evidence="6" id="KW-1185">Reference proteome</keyword>
<evidence type="ECO:0000256" key="1">
    <source>
        <dbReference type="ARBA" id="ARBA00004413"/>
    </source>
</evidence>
<keyword evidence="3 4" id="KW-0040">ANK repeat</keyword>